<feature type="region of interest" description="Disordered" evidence="6">
    <location>
        <begin position="401"/>
        <end position="502"/>
    </location>
</feature>
<organism evidence="8 9">
    <name type="scientific">Notothenia coriiceps</name>
    <name type="common">black rockcod</name>
    <dbReference type="NCBI Taxonomy" id="8208"/>
    <lineage>
        <taxon>Eukaryota</taxon>
        <taxon>Metazoa</taxon>
        <taxon>Chordata</taxon>
        <taxon>Craniata</taxon>
        <taxon>Vertebrata</taxon>
        <taxon>Euteleostomi</taxon>
        <taxon>Actinopterygii</taxon>
        <taxon>Neopterygii</taxon>
        <taxon>Teleostei</taxon>
        <taxon>Neoteleostei</taxon>
        <taxon>Acanthomorphata</taxon>
        <taxon>Eupercaria</taxon>
        <taxon>Perciformes</taxon>
        <taxon>Notothenioidei</taxon>
        <taxon>Nototheniidae</taxon>
        <taxon>Notothenia</taxon>
    </lineage>
</organism>
<evidence type="ECO:0000313" key="8">
    <source>
        <dbReference type="Proteomes" id="UP000504611"/>
    </source>
</evidence>
<dbReference type="InterPro" id="IPR001828">
    <property type="entry name" value="ANF_lig-bd_rcpt"/>
</dbReference>
<dbReference type="PANTHER" id="PTHR44755:SF8">
    <property type="entry name" value="RECEPTOR LIGAND BINDING REGION DOMAIN-CONTAINING PROTEIN"/>
    <property type="match status" value="1"/>
</dbReference>
<dbReference type="AlphaFoldDB" id="A0A6I9PF16"/>
<proteinExistence type="predicted"/>
<sequence>MYAMGVLGPWNCDPVQNRALPAAAARLAVNRIHGDLNLDLGLKLDFIILQEPCETSTALTAFIYNENKADVFIGPTNPGYCVAASLLSKNWDKAIFSYGCVNYELDRVMGYPTFSRTVPFPSEVLFIVLKYFRWASVVVISSNEDIWRDTAARVATALRREGLPVGLVTSIGMNETEMESTLRKIQEAGEIRVIIMCMHSVLIGGEQQATFLLKAQEMGLTSGKYVFMPYDTLHYSLPYTNVSFFPLQNNSRLREAYDAVLTITMASEPFSFNEAFAAAKRSQEIMLDVQPEQVGSSLGQIPVVSFCSAAPPELSPRFVDGIETDTNSLCSQKFEFSPSMSPAASPSPYTGNREPSEIKQSVSKLAEEMNSLTKQVSLLSQELQEMTRLLKPLLQQSPPPILMTMMPNLTPPPSSSASQLSTSTCLVPPPLSSSSSPRPDSHSLLDGGDIEGVDLPGCLLPTPPSPKRLHLSPKLKSANPNPPSLEEGHPEGPLVLPEGPLPLPPSPANGIYLPFLQDQPPSPSLSLSFSMSLCSSPSFSPCLLPPPPSQDTPPPRPAYSHCSAPPSLTSSPGDHSTVSVSRPMSLDFVRRKQGDIIPPWCNSQLTKPPPQELEMQEMWGRQVGEEGRNSTEHISFIDEEEPALLTVKTD</sequence>
<feature type="compositionally biased region" description="Low complexity" evidence="6">
    <location>
        <begin position="337"/>
        <end position="348"/>
    </location>
</feature>
<keyword evidence="2" id="KW-0812">Transmembrane</keyword>
<name>A0A6I9PF16_9TELE</name>
<dbReference type="InterPro" id="IPR028082">
    <property type="entry name" value="Peripla_BP_I"/>
</dbReference>
<dbReference type="PANTHER" id="PTHR44755">
    <property type="entry name" value="NATRIURETIC PEPTIDE RECEPTOR 3-RELATED"/>
    <property type="match status" value="1"/>
</dbReference>
<evidence type="ECO:0000256" key="3">
    <source>
        <dbReference type="ARBA" id="ARBA00022989"/>
    </source>
</evidence>
<evidence type="ECO:0000256" key="5">
    <source>
        <dbReference type="SAM" id="Coils"/>
    </source>
</evidence>
<dbReference type="GO" id="GO:0017046">
    <property type="term" value="F:peptide hormone binding"/>
    <property type="evidence" value="ECO:0007669"/>
    <property type="project" value="TreeGrafter"/>
</dbReference>
<dbReference type="OrthoDB" id="8935667at2759"/>
<reference evidence="9" key="1">
    <citation type="submission" date="2025-08" db="UniProtKB">
        <authorList>
            <consortium name="RefSeq"/>
        </authorList>
    </citation>
    <scope>IDENTIFICATION</scope>
    <source>
        <tissue evidence="9">Muscle</tissue>
    </source>
</reference>
<feature type="region of interest" description="Disordered" evidence="6">
    <location>
        <begin position="544"/>
        <end position="580"/>
    </location>
</feature>
<dbReference type="RefSeq" id="XP_010784516.1">
    <property type="nucleotide sequence ID" value="XM_010786214.1"/>
</dbReference>
<dbReference type="Gene3D" id="3.40.50.2300">
    <property type="match status" value="1"/>
</dbReference>
<feature type="compositionally biased region" description="Pro residues" evidence="6">
    <location>
        <begin position="544"/>
        <end position="557"/>
    </location>
</feature>
<gene>
    <name evidence="9" type="primary">LOC104958471</name>
</gene>
<keyword evidence="4" id="KW-0472">Membrane</keyword>
<protein>
    <submittedName>
        <fullName evidence="9">Leucine-rich repeat extensin-like protein 3</fullName>
    </submittedName>
</protein>
<feature type="compositionally biased region" description="Polar residues" evidence="6">
    <location>
        <begin position="566"/>
        <end position="580"/>
    </location>
</feature>
<keyword evidence="8" id="KW-1185">Reference proteome</keyword>
<evidence type="ECO:0000256" key="1">
    <source>
        <dbReference type="ARBA" id="ARBA00004370"/>
    </source>
</evidence>
<dbReference type="FunFam" id="3.40.50.2300:FF:000114">
    <property type="entry name" value="Guanylate cyclase"/>
    <property type="match status" value="1"/>
</dbReference>
<feature type="compositionally biased region" description="Low complexity" evidence="6">
    <location>
        <begin position="415"/>
        <end position="445"/>
    </location>
</feature>
<evidence type="ECO:0000256" key="2">
    <source>
        <dbReference type="ARBA" id="ARBA00022692"/>
    </source>
</evidence>
<feature type="region of interest" description="Disordered" evidence="6">
    <location>
        <begin position="336"/>
        <end position="362"/>
    </location>
</feature>
<evidence type="ECO:0000259" key="7">
    <source>
        <dbReference type="Pfam" id="PF01094"/>
    </source>
</evidence>
<dbReference type="Pfam" id="PF01094">
    <property type="entry name" value="ANF_receptor"/>
    <property type="match status" value="1"/>
</dbReference>
<evidence type="ECO:0000313" key="9">
    <source>
        <dbReference type="RefSeq" id="XP_010784516.1"/>
    </source>
</evidence>
<keyword evidence="3" id="KW-1133">Transmembrane helix</keyword>
<dbReference type="GeneID" id="104958471"/>
<dbReference type="GO" id="GO:0038023">
    <property type="term" value="F:signaling receptor activity"/>
    <property type="evidence" value="ECO:0007669"/>
    <property type="project" value="TreeGrafter"/>
</dbReference>
<keyword evidence="5" id="KW-0175">Coiled coil</keyword>
<dbReference type="InterPro" id="IPR052612">
    <property type="entry name" value="ANP_Clearance_Receptor"/>
</dbReference>
<dbReference type="GO" id="GO:0007165">
    <property type="term" value="P:signal transduction"/>
    <property type="evidence" value="ECO:0007669"/>
    <property type="project" value="TreeGrafter"/>
</dbReference>
<feature type="coiled-coil region" evidence="5">
    <location>
        <begin position="362"/>
        <end position="389"/>
    </location>
</feature>
<evidence type="ECO:0000256" key="6">
    <source>
        <dbReference type="SAM" id="MobiDB-lite"/>
    </source>
</evidence>
<accession>A0A6I9PF16</accession>
<dbReference type="SUPFAM" id="SSF53822">
    <property type="entry name" value="Periplasmic binding protein-like I"/>
    <property type="match status" value="1"/>
</dbReference>
<comment type="subcellular location">
    <subcellularLocation>
        <location evidence="1">Membrane</location>
    </subcellularLocation>
</comment>
<dbReference type="Proteomes" id="UP000504611">
    <property type="component" value="Unplaced"/>
</dbReference>
<feature type="domain" description="Receptor ligand binding region" evidence="7">
    <location>
        <begin position="21"/>
        <end position="299"/>
    </location>
</feature>
<dbReference type="KEGG" id="ncc:104958471"/>
<dbReference type="GO" id="GO:0016020">
    <property type="term" value="C:membrane"/>
    <property type="evidence" value="ECO:0007669"/>
    <property type="project" value="UniProtKB-SubCell"/>
</dbReference>
<evidence type="ECO:0000256" key="4">
    <source>
        <dbReference type="ARBA" id="ARBA00023136"/>
    </source>
</evidence>